<evidence type="ECO:0000256" key="6">
    <source>
        <dbReference type="ARBA" id="ARBA00023136"/>
    </source>
</evidence>
<accession>R4KVZ2</accession>
<dbReference type="RefSeq" id="WP_006522365.1">
    <property type="nucleotide sequence ID" value="NC_021184.1"/>
</dbReference>
<reference evidence="9 10" key="1">
    <citation type="submission" date="2012-01" db="EMBL/GenBank/DDBJ databases">
        <title>Complete sequence of Desulfotomaculum gibsoniae DSM 7213.</title>
        <authorList>
            <consortium name="US DOE Joint Genome Institute"/>
            <person name="Lucas S."/>
            <person name="Han J."/>
            <person name="Lapidus A."/>
            <person name="Cheng J.-F."/>
            <person name="Goodwin L."/>
            <person name="Pitluck S."/>
            <person name="Peters L."/>
            <person name="Ovchinnikova G."/>
            <person name="Teshima H."/>
            <person name="Detter J.C."/>
            <person name="Han C."/>
            <person name="Tapia R."/>
            <person name="Land M."/>
            <person name="Hauser L."/>
            <person name="Kyrpides N."/>
            <person name="Ivanova N."/>
            <person name="Pagani I."/>
            <person name="Parshina S."/>
            <person name="Plugge C."/>
            <person name="Muyzer G."/>
            <person name="Kuever J."/>
            <person name="Ivanova A."/>
            <person name="Nazina T."/>
            <person name="Klenk H.-P."/>
            <person name="Brambilla E."/>
            <person name="Spring S."/>
            <person name="Stams A.F."/>
            <person name="Woyke T."/>
        </authorList>
    </citation>
    <scope>NUCLEOTIDE SEQUENCE [LARGE SCALE GENOMIC DNA]</scope>
    <source>
        <strain evidence="9 10">DSM 7213</strain>
    </source>
</reference>
<feature type="transmembrane region" description="Helical" evidence="7">
    <location>
        <begin position="86"/>
        <end position="109"/>
    </location>
</feature>
<feature type="transmembrane region" description="Helical" evidence="7">
    <location>
        <begin position="56"/>
        <end position="74"/>
    </location>
</feature>
<keyword evidence="5 7" id="KW-1133">Transmembrane helix</keyword>
<comment type="subcellular location">
    <subcellularLocation>
        <location evidence="1">Membrane</location>
        <topology evidence="1">Multi-pass membrane protein</topology>
    </subcellularLocation>
</comment>
<feature type="transmembrane region" description="Helical" evidence="7">
    <location>
        <begin position="16"/>
        <end position="36"/>
    </location>
</feature>
<evidence type="ECO:0000313" key="10">
    <source>
        <dbReference type="Proteomes" id="UP000013520"/>
    </source>
</evidence>
<dbReference type="PANTHER" id="PTHR30576">
    <property type="entry name" value="COLANIC BIOSYNTHESIS UDP-GLUCOSE LIPID CARRIER TRANSFERASE"/>
    <property type="match status" value="1"/>
</dbReference>
<feature type="transmembrane region" description="Helical" evidence="7">
    <location>
        <begin position="115"/>
        <end position="137"/>
    </location>
</feature>
<evidence type="ECO:0000256" key="2">
    <source>
        <dbReference type="ARBA" id="ARBA00006464"/>
    </source>
</evidence>
<dbReference type="KEGG" id="dgi:Desgi_4564"/>
<dbReference type="GO" id="GO:0016020">
    <property type="term" value="C:membrane"/>
    <property type="evidence" value="ECO:0007669"/>
    <property type="project" value="UniProtKB-SubCell"/>
</dbReference>
<name>R4KVZ2_9FIRM</name>
<evidence type="ECO:0000259" key="8">
    <source>
        <dbReference type="Pfam" id="PF02397"/>
    </source>
</evidence>
<evidence type="ECO:0000256" key="1">
    <source>
        <dbReference type="ARBA" id="ARBA00004141"/>
    </source>
</evidence>
<feature type="transmembrane region" description="Helical" evidence="7">
    <location>
        <begin position="265"/>
        <end position="286"/>
    </location>
</feature>
<dbReference type="Pfam" id="PF02397">
    <property type="entry name" value="Bac_transf"/>
    <property type="match status" value="1"/>
</dbReference>
<dbReference type="AlphaFoldDB" id="R4KVZ2"/>
<evidence type="ECO:0000313" key="9">
    <source>
        <dbReference type="EMBL" id="AGL03791.1"/>
    </source>
</evidence>
<keyword evidence="6 7" id="KW-0472">Membrane</keyword>
<dbReference type="eggNOG" id="COG2148">
    <property type="taxonomic scope" value="Bacteria"/>
</dbReference>
<dbReference type="Proteomes" id="UP000013520">
    <property type="component" value="Chromosome"/>
</dbReference>
<proteinExistence type="inferred from homology"/>
<dbReference type="InterPro" id="IPR003362">
    <property type="entry name" value="Bact_transf"/>
</dbReference>
<dbReference type="HOGENOM" id="CLU_024920_0_0_9"/>
<gene>
    <name evidence="9" type="ORF">Desgi_4564</name>
</gene>
<comment type="similarity">
    <text evidence="2">Belongs to the bacterial sugar transferase family.</text>
</comment>
<sequence>MLKVNQKQTRKKNIFLSPYILALLDAFWVNAGLFLAFELRFWGNVPDYNIEPFWDIAPWLGIATIVIFSGLGLYEKRRNGYMSVLRASLTGVAGIFMITLSLTFWLRGFAFPRSVLLLSSILQMLLISLWRYACWYLEKKIHGLRRLLIIGPREEKEKLLEQVIDFPRGWFKVHKVIDYTSVDQLDEWLEEIDAVLLVPPFPSEQRARLLADCRGAGCDVFLVPDFYDILLLNARMGQLSDLPVMEIKDIGLTEFQQVIKRIFDIALALLGLILTAPITVTCALLIRLSTSGPAFYTQKRVGRGKRVFHLLKFRTMVEDAEKETGPVLAVDNDPRITGIGRFLRATRLDELPQLFNVLKGEMSIVGPRPERPVFVQEFAQLYPDYHMRHIIKPGITGLAQVVGKYTTSPEDKLKFDLYYMRNYSLLMDFKIILQTIPVLFSRESAGGIKHDASTFIAVYQRPGSGTDGSKMPTSTVSLPK</sequence>
<dbReference type="PANTHER" id="PTHR30576:SF0">
    <property type="entry name" value="UNDECAPRENYL-PHOSPHATE N-ACETYLGALACTOSAMINYL 1-PHOSPHATE TRANSFERASE-RELATED"/>
    <property type="match status" value="1"/>
</dbReference>
<feature type="domain" description="Bacterial sugar transferase" evidence="8">
    <location>
        <begin position="260"/>
        <end position="440"/>
    </location>
</feature>
<organism evidence="9 10">
    <name type="scientific">Desulfoscipio gibsoniae DSM 7213</name>
    <dbReference type="NCBI Taxonomy" id="767817"/>
    <lineage>
        <taxon>Bacteria</taxon>
        <taxon>Bacillati</taxon>
        <taxon>Bacillota</taxon>
        <taxon>Clostridia</taxon>
        <taxon>Eubacteriales</taxon>
        <taxon>Desulfallaceae</taxon>
        <taxon>Desulfoscipio</taxon>
    </lineage>
</organism>
<evidence type="ECO:0000256" key="3">
    <source>
        <dbReference type="ARBA" id="ARBA00022679"/>
    </source>
</evidence>
<dbReference type="STRING" id="767817.Desgi_4564"/>
<dbReference type="OrthoDB" id="9808602at2"/>
<dbReference type="NCBIfam" id="TIGR03025">
    <property type="entry name" value="EPS_sugtrans"/>
    <property type="match status" value="1"/>
</dbReference>
<evidence type="ECO:0000256" key="4">
    <source>
        <dbReference type="ARBA" id="ARBA00022692"/>
    </source>
</evidence>
<dbReference type="EMBL" id="CP003273">
    <property type="protein sequence ID" value="AGL03791.1"/>
    <property type="molecule type" value="Genomic_DNA"/>
</dbReference>
<evidence type="ECO:0000256" key="7">
    <source>
        <dbReference type="SAM" id="Phobius"/>
    </source>
</evidence>
<evidence type="ECO:0000256" key="5">
    <source>
        <dbReference type="ARBA" id="ARBA00022989"/>
    </source>
</evidence>
<keyword evidence="3 9" id="KW-0808">Transferase</keyword>
<dbReference type="GO" id="GO:0016780">
    <property type="term" value="F:phosphotransferase activity, for other substituted phosphate groups"/>
    <property type="evidence" value="ECO:0007669"/>
    <property type="project" value="TreeGrafter"/>
</dbReference>
<keyword evidence="10" id="KW-1185">Reference proteome</keyword>
<protein>
    <submittedName>
        <fullName evidence="9">Exopolysaccharide biosynthesis polyprenyl glycosylphosphotransferase</fullName>
    </submittedName>
</protein>
<keyword evidence="4 7" id="KW-0812">Transmembrane</keyword>
<dbReference type="InterPro" id="IPR017475">
    <property type="entry name" value="EPS_sugar_tfrase"/>
</dbReference>